<protein>
    <recommendedName>
        <fullName evidence="5">Pentapeptide repeat-containing protein</fullName>
    </recommendedName>
</protein>
<gene>
    <name evidence="3" type="ORF">FH610_040810</name>
</gene>
<accession>A0A5N6AZP2</accession>
<organism evidence="3 4">
    <name type="scientific">Microbispora catharanthi</name>
    <dbReference type="NCBI Taxonomy" id="1712871"/>
    <lineage>
        <taxon>Bacteria</taxon>
        <taxon>Bacillati</taxon>
        <taxon>Actinomycetota</taxon>
        <taxon>Actinomycetes</taxon>
        <taxon>Streptosporangiales</taxon>
        <taxon>Streptosporangiaceae</taxon>
        <taxon>Microbispora</taxon>
    </lineage>
</organism>
<dbReference type="Proteomes" id="UP000313066">
    <property type="component" value="Unassembled WGS sequence"/>
</dbReference>
<feature type="compositionally biased region" description="Basic residues" evidence="2">
    <location>
        <begin position="1"/>
        <end position="10"/>
    </location>
</feature>
<dbReference type="InterPro" id="IPR001646">
    <property type="entry name" value="5peptide_repeat"/>
</dbReference>
<keyword evidence="1" id="KW-0677">Repeat</keyword>
<dbReference type="Pfam" id="PF00805">
    <property type="entry name" value="Pentapeptide"/>
    <property type="match status" value="2"/>
</dbReference>
<proteinExistence type="predicted"/>
<comment type="caution">
    <text evidence="3">The sequence shown here is derived from an EMBL/GenBank/DDBJ whole genome shotgun (WGS) entry which is preliminary data.</text>
</comment>
<dbReference type="Gene3D" id="2.160.20.80">
    <property type="entry name" value="E3 ubiquitin-protein ligase SopA"/>
    <property type="match status" value="1"/>
</dbReference>
<feature type="region of interest" description="Disordered" evidence="2">
    <location>
        <begin position="1"/>
        <end position="56"/>
    </location>
</feature>
<feature type="compositionally biased region" description="Basic and acidic residues" evidence="2">
    <location>
        <begin position="161"/>
        <end position="177"/>
    </location>
</feature>
<dbReference type="PANTHER" id="PTHR47485">
    <property type="entry name" value="THYLAKOID LUMENAL 17.4 KDA PROTEIN, CHLOROPLASTIC"/>
    <property type="match status" value="1"/>
</dbReference>
<dbReference type="EMBL" id="VDMA02000039">
    <property type="protein sequence ID" value="KAB8174257.1"/>
    <property type="molecule type" value="Genomic_DNA"/>
</dbReference>
<evidence type="ECO:0000256" key="1">
    <source>
        <dbReference type="ARBA" id="ARBA00022737"/>
    </source>
</evidence>
<keyword evidence="4" id="KW-1185">Reference proteome</keyword>
<evidence type="ECO:0000313" key="3">
    <source>
        <dbReference type="EMBL" id="KAB8174257.1"/>
    </source>
</evidence>
<dbReference type="PANTHER" id="PTHR47485:SF1">
    <property type="entry name" value="THYLAKOID LUMENAL 17.4 KDA PROTEIN, CHLOROPLASTIC"/>
    <property type="match status" value="1"/>
</dbReference>
<dbReference type="SUPFAM" id="SSF141571">
    <property type="entry name" value="Pentapeptide repeat-like"/>
    <property type="match status" value="1"/>
</dbReference>
<dbReference type="AlphaFoldDB" id="A0A5N6AZP2"/>
<name>A0A5N6AZP2_9ACTN</name>
<evidence type="ECO:0008006" key="5">
    <source>
        <dbReference type="Google" id="ProtNLM"/>
    </source>
</evidence>
<feature type="compositionally biased region" description="Polar residues" evidence="2">
    <location>
        <begin position="18"/>
        <end position="35"/>
    </location>
</feature>
<sequence length="440" mass="48249">MASARGKHRSPLPCRRGQPQSWGTTRPSPAASQRQTPRDPYKKRPTSTSRRDHREISVQLARVTKGQPRSLVTGPTARSAPLTAVIHAIPELTARVRFPSPLQTRQGLHDRPSRPHTTPHLAPALIEAQVRRLRTTRKGAGGCVTIRHHWRHRPDTAASARHRESCEVPRAHPDRARPASRRRAGLGYSVPARRGCEDGMQEEPPRLRTDVQAALTVIGHRNARQDRQPIDLRGANLVGANLRKAKLADAKLDRVNLYRVDLAGANLTHAMRIDANLRRASFMGATLAHALMNCADLTGANIQFADLTGAELAHADLGRAVLSGAKLTRTVLDGANFDGVDLSGARLHDVRINGDRLDVRPAGSRLRNGRTTAKTRKSHARRNECWTPTRQAPLASCSLRTRALSETRPDAYGRARAPAIASPTACWGSVADDLARMTLR</sequence>
<feature type="region of interest" description="Disordered" evidence="2">
    <location>
        <begin position="154"/>
        <end position="182"/>
    </location>
</feature>
<evidence type="ECO:0000313" key="4">
    <source>
        <dbReference type="Proteomes" id="UP000313066"/>
    </source>
</evidence>
<evidence type="ECO:0000256" key="2">
    <source>
        <dbReference type="SAM" id="MobiDB-lite"/>
    </source>
</evidence>
<reference evidence="3 4" key="1">
    <citation type="submission" date="2019-10" db="EMBL/GenBank/DDBJ databases">
        <title>Nonomuraea sp. nov., isolated from Phyllanthus amarus.</title>
        <authorList>
            <person name="Klykleung N."/>
            <person name="Tanasupawat S."/>
        </authorList>
    </citation>
    <scope>NUCLEOTIDE SEQUENCE [LARGE SCALE GENOMIC DNA]</scope>
    <source>
        <strain evidence="3 4">CR1-09</strain>
    </source>
</reference>